<dbReference type="EMBL" id="JAGMVJ010000012">
    <property type="protein sequence ID" value="KAH7084445.1"/>
    <property type="molecule type" value="Genomic_DNA"/>
</dbReference>
<comment type="caution">
    <text evidence="5">The sequence shown here is derived from an EMBL/GenBank/DDBJ whole genome shotgun (WGS) entry which is preliminary data.</text>
</comment>
<dbReference type="PANTHER" id="PTHR47706">
    <property type="entry name" value="NMRA-LIKE FAMILY PROTEIN"/>
    <property type="match status" value="1"/>
</dbReference>
<evidence type="ECO:0000313" key="6">
    <source>
        <dbReference type="Proteomes" id="UP000813461"/>
    </source>
</evidence>
<keyword evidence="3" id="KW-0560">Oxidoreductase</keyword>
<keyword evidence="6" id="KW-1185">Reference proteome</keyword>
<name>A0A8K0R2W4_9PLEO</name>
<dbReference type="Pfam" id="PF05368">
    <property type="entry name" value="NmrA"/>
    <property type="match status" value="1"/>
</dbReference>
<dbReference type="GO" id="GO:0016491">
    <property type="term" value="F:oxidoreductase activity"/>
    <property type="evidence" value="ECO:0007669"/>
    <property type="project" value="UniProtKB-KW"/>
</dbReference>
<evidence type="ECO:0000256" key="3">
    <source>
        <dbReference type="ARBA" id="ARBA00023002"/>
    </source>
</evidence>
<evidence type="ECO:0000256" key="1">
    <source>
        <dbReference type="ARBA" id="ARBA00005725"/>
    </source>
</evidence>
<organism evidence="5 6">
    <name type="scientific">Paraphoma chrysanthemicola</name>
    <dbReference type="NCBI Taxonomy" id="798071"/>
    <lineage>
        <taxon>Eukaryota</taxon>
        <taxon>Fungi</taxon>
        <taxon>Dikarya</taxon>
        <taxon>Ascomycota</taxon>
        <taxon>Pezizomycotina</taxon>
        <taxon>Dothideomycetes</taxon>
        <taxon>Pleosporomycetidae</taxon>
        <taxon>Pleosporales</taxon>
        <taxon>Pleosporineae</taxon>
        <taxon>Phaeosphaeriaceae</taxon>
        <taxon>Paraphoma</taxon>
    </lineage>
</organism>
<dbReference type="SUPFAM" id="SSF51735">
    <property type="entry name" value="NAD(P)-binding Rossmann-fold domains"/>
    <property type="match status" value="1"/>
</dbReference>
<reference evidence="5" key="1">
    <citation type="journal article" date="2021" name="Nat. Commun.">
        <title>Genetic determinants of endophytism in the Arabidopsis root mycobiome.</title>
        <authorList>
            <person name="Mesny F."/>
            <person name="Miyauchi S."/>
            <person name="Thiergart T."/>
            <person name="Pickel B."/>
            <person name="Atanasova L."/>
            <person name="Karlsson M."/>
            <person name="Huettel B."/>
            <person name="Barry K.W."/>
            <person name="Haridas S."/>
            <person name="Chen C."/>
            <person name="Bauer D."/>
            <person name="Andreopoulos W."/>
            <person name="Pangilinan J."/>
            <person name="LaButti K."/>
            <person name="Riley R."/>
            <person name="Lipzen A."/>
            <person name="Clum A."/>
            <person name="Drula E."/>
            <person name="Henrissat B."/>
            <person name="Kohler A."/>
            <person name="Grigoriev I.V."/>
            <person name="Martin F.M."/>
            <person name="Hacquard S."/>
        </authorList>
    </citation>
    <scope>NUCLEOTIDE SEQUENCE</scope>
    <source>
        <strain evidence="5">MPI-SDFR-AT-0120</strain>
    </source>
</reference>
<dbReference type="Proteomes" id="UP000813461">
    <property type="component" value="Unassembled WGS sequence"/>
</dbReference>
<dbReference type="InterPro" id="IPR008030">
    <property type="entry name" value="NmrA-like"/>
</dbReference>
<evidence type="ECO:0000259" key="4">
    <source>
        <dbReference type="Pfam" id="PF05368"/>
    </source>
</evidence>
<gene>
    <name evidence="5" type="ORF">FB567DRAFT_593917</name>
</gene>
<feature type="domain" description="NmrA-like" evidence="4">
    <location>
        <begin position="3"/>
        <end position="278"/>
    </location>
</feature>
<proteinExistence type="inferred from homology"/>
<accession>A0A8K0R2W4</accession>
<evidence type="ECO:0000313" key="5">
    <source>
        <dbReference type="EMBL" id="KAH7084445.1"/>
    </source>
</evidence>
<dbReference type="Gene3D" id="3.40.50.720">
    <property type="entry name" value="NAD(P)-binding Rossmann-like Domain"/>
    <property type="match status" value="1"/>
</dbReference>
<keyword evidence="2" id="KW-0521">NADP</keyword>
<dbReference type="AlphaFoldDB" id="A0A8K0R2W4"/>
<dbReference type="InterPro" id="IPR051609">
    <property type="entry name" value="NmrA/Isoflavone_reductase-like"/>
</dbReference>
<evidence type="ECO:0000256" key="2">
    <source>
        <dbReference type="ARBA" id="ARBA00022857"/>
    </source>
</evidence>
<dbReference type="InterPro" id="IPR036291">
    <property type="entry name" value="NAD(P)-bd_dom_sf"/>
</dbReference>
<dbReference type="OrthoDB" id="10000533at2759"/>
<dbReference type="PANTHER" id="PTHR47706:SF4">
    <property type="entry name" value="NMRA-LIKE DOMAIN-CONTAINING PROTEIN"/>
    <property type="match status" value="1"/>
</dbReference>
<dbReference type="Gene3D" id="3.90.25.10">
    <property type="entry name" value="UDP-galactose 4-epimerase, domain 1"/>
    <property type="match status" value="1"/>
</dbReference>
<protein>
    <recommendedName>
        <fullName evidence="4">NmrA-like domain-containing protein</fullName>
    </recommendedName>
</protein>
<sequence length="309" mass="33315">MASKVVAVAGGSGKLGRAIVDELVAHGGYTVYVLGREASAEKSKEIGAQILAIDYNDVDGIVKTLESNNIDTLVSTIGSGSMSADPELALIAASDKSKVTKRYIPSLWGIKYTPEIAKIFPIANIKLTLLSALSKTSLQYTSVINGFFLDYFGIPHTKTYLGAFPLVLDIPSAHASIPGTGNTPIAFTYTFDIGRYVAQTLLPNPVWAEDSIIVGDKLSWTEFLAIAEDVTGKKFSVSYDSVEALEKGQVTELPGQKALYQFLPKEMLLGMVAVFGLMMERGVFDLEGGEVGFKTKTAREIVEEAWRGK</sequence>
<comment type="similarity">
    <text evidence="1">Belongs to the NmrA-type oxidoreductase family. Isoflavone reductase subfamily.</text>
</comment>